<dbReference type="InterPro" id="IPR036859">
    <property type="entry name" value="CAP-Gly_dom_sf"/>
</dbReference>
<sequence>MKNNIAMVSNEILRPKEEVGCRIESGGYFGTVRYIGKLPDYPGIWYGIEWDDPTRGKHNGTVNGVQYFQTKHLTSGSFVRREKINFGRSLIEAIIVRYSGQESDLMKRIHEQQLISLQKSIKAPFIEFVGFEKVSTKQSNFEALGIVSVRLQNVSFIGEPNELGRLCPNIREIDISRNLFTSWADVLNICQQLPQLYWLNISENLLELPEEINDVYPNISVFICGNMNLTWTDIKRLSKIFPNINELRANNNYITDLTTEDKNNFNNLEILDLEENPIKDWDEVRKLKTIKSLQNLSLDGTGLESINFKTKEQTLDYFLNLSKLCISNNLISDWLSLSELNKLPNLEELKFINCPILKSENAETASAIVIAKIRSLKIYNGRIINHEDRRGSELDYMKKYGLEWLRVKNTPDQVKFLEEHNRYLELIKEYGELEAGELQIPDTTLKNALINLNLVYNEQTVIKKISPAMLVQKLKILVRRLFKLDDFPELVCITEEGRYEIPLDDDTKEISYFSVNDNDTIIVKPATN</sequence>
<dbReference type="Gene3D" id="2.30.30.190">
    <property type="entry name" value="CAP Gly-rich-like domain"/>
    <property type="match status" value="1"/>
</dbReference>
<evidence type="ECO:0000256" key="7">
    <source>
        <dbReference type="ARBA" id="ARBA00023186"/>
    </source>
</evidence>
<evidence type="ECO:0000256" key="9">
    <source>
        <dbReference type="ARBA" id="ARBA00030180"/>
    </source>
</evidence>
<name>A0A6J2YS04_SITOR</name>
<dbReference type="KEGG" id="soy:115889649"/>
<dbReference type="CDD" id="cd17044">
    <property type="entry name" value="Ubl_TBCE"/>
    <property type="match status" value="1"/>
</dbReference>
<dbReference type="Pfam" id="PF01302">
    <property type="entry name" value="CAP_GLY"/>
    <property type="match status" value="1"/>
</dbReference>
<dbReference type="InterPro" id="IPR001611">
    <property type="entry name" value="Leu-rich_rpt"/>
</dbReference>
<accession>A0A6J2YS04</accession>
<dbReference type="PANTHER" id="PTHR18849">
    <property type="entry name" value="LEUCINE RICH REPEAT PROTEIN"/>
    <property type="match status" value="1"/>
</dbReference>
<evidence type="ECO:0000256" key="8">
    <source>
        <dbReference type="ARBA" id="ARBA00026055"/>
    </source>
</evidence>
<keyword evidence="7" id="KW-0143">Chaperone</keyword>
<comment type="subcellular location">
    <subcellularLocation>
        <location evidence="1">Cytoplasm</location>
    </subcellularLocation>
</comment>
<dbReference type="CTD" id="6905"/>
<evidence type="ECO:0000313" key="11">
    <source>
        <dbReference type="Proteomes" id="UP000504635"/>
    </source>
</evidence>
<comment type="subunit">
    <text evidence="8">Supercomplex made of cofactors A to E. Cofactors A and D function by capturing and stabilizing tubulin in a quasi-native conformation. Cofactor E binds to the cofactor D-tubulin complex; interaction with cofactor C then causes the release of tubulin polypeptides that are committed to the native state.</text>
</comment>
<dbReference type="InterPro" id="IPR044079">
    <property type="entry name" value="Ubl_TBCE"/>
</dbReference>
<evidence type="ECO:0000256" key="2">
    <source>
        <dbReference type="ARBA" id="ARBA00006286"/>
    </source>
</evidence>
<dbReference type="InterPro" id="IPR032675">
    <property type="entry name" value="LRR_dom_sf"/>
</dbReference>
<dbReference type="Proteomes" id="UP000504635">
    <property type="component" value="Unplaced"/>
</dbReference>
<evidence type="ECO:0000256" key="4">
    <source>
        <dbReference type="ARBA" id="ARBA00022490"/>
    </source>
</evidence>
<evidence type="ECO:0000259" key="10">
    <source>
        <dbReference type="PROSITE" id="PS50245"/>
    </source>
</evidence>
<dbReference type="SUPFAM" id="SSF52058">
    <property type="entry name" value="L domain-like"/>
    <property type="match status" value="1"/>
</dbReference>
<keyword evidence="4" id="KW-0963">Cytoplasm</keyword>
<evidence type="ECO:0000256" key="3">
    <source>
        <dbReference type="ARBA" id="ARBA00015004"/>
    </source>
</evidence>
<dbReference type="PANTHER" id="PTHR18849:SF0">
    <property type="entry name" value="CILIA- AND FLAGELLA-ASSOCIATED PROTEIN 410-RELATED"/>
    <property type="match status" value="1"/>
</dbReference>
<dbReference type="InParanoid" id="A0A6J2YS04"/>
<evidence type="ECO:0000256" key="5">
    <source>
        <dbReference type="ARBA" id="ARBA00022614"/>
    </source>
</evidence>
<dbReference type="FunFam" id="2.30.30.190:FF:000016">
    <property type="entry name" value="Tubulin-folding cofactor E"/>
    <property type="match status" value="1"/>
</dbReference>
<dbReference type="RefSeq" id="XP_030765565.1">
    <property type="nucleotide sequence ID" value="XM_030909705.1"/>
</dbReference>
<gene>
    <name evidence="12" type="primary">LOC115889649</name>
</gene>
<reference evidence="12" key="1">
    <citation type="submission" date="2025-08" db="UniProtKB">
        <authorList>
            <consortium name="RefSeq"/>
        </authorList>
    </citation>
    <scope>IDENTIFICATION</scope>
    <source>
        <tissue evidence="12">Gonads</tissue>
    </source>
</reference>
<dbReference type="AlphaFoldDB" id="A0A6J2YS04"/>
<dbReference type="GeneID" id="115889649"/>
<evidence type="ECO:0000256" key="6">
    <source>
        <dbReference type="ARBA" id="ARBA00022737"/>
    </source>
</evidence>
<keyword evidence="11" id="KW-1185">Reference proteome</keyword>
<evidence type="ECO:0000256" key="1">
    <source>
        <dbReference type="ARBA" id="ARBA00004496"/>
    </source>
</evidence>
<protein>
    <recommendedName>
        <fullName evidence="3">Tubulin-specific chaperone E</fullName>
    </recommendedName>
    <alternativeName>
        <fullName evidence="9">Tubulin-folding cofactor E</fullName>
    </alternativeName>
</protein>
<dbReference type="OrthoDB" id="5273213at2759"/>
<evidence type="ECO:0000313" key="12">
    <source>
        <dbReference type="RefSeq" id="XP_030765565.1"/>
    </source>
</evidence>
<dbReference type="PROSITE" id="PS00845">
    <property type="entry name" value="CAP_GLY_1"/>
    <property type="match status" value="1"/>
</dbReference>
<dbReference type="InterPro" id="IPR000938">
    <property type="entry name" value="CAP-Gly_domain"/>
</dbReference>
<comment type="similarity">
    <text evidence="2">Belongs to the TBCE family.</text>
</comment>
<keyword evidence="5" id="KW-0433">Leucine-rich repeat</keyword>
<dbReference type="GO" id="GO:0007010">
    <property type="term" value="P:cytoskeleton organization"/>
    <property type="evidence" value="ECO:0007669"/>
    <property type="project" value="TreeGrafter"/>
</dbReference>
<dbReference type="FunCoup" id="A0A6J2YS04">
    <property type="interactions" value="1858"/>
</dbReference>
<feature type="domain" description="CAP-Gly" evidence="10">
    <location>
        <begin position="36"/>
        <end position="80"/>
    </location>
</feature>
<proteinExistence type="inferred from homology"/>
<dbReference type="GO" id="GO:0005737">
    <property type="term" value="C:cytoplasm"/>
    <property type="evidence" value="ECO:0007669"/>
    <property type="project" value="UniProtKB-SubCell"/>
</dbReference>
<dbReference type="SUPFAM" id="SSF74924">
    <property type="entry name" value="Cap-Gly domain"/>
    <property type="match status" value="1"/>
</dbReference>
<organism evidence="11 12">
    <name type="scientific">Sitophilus oryzae</name>
    <name type="common">Rice weevil</name>
    <name type="synonym">Curculio oryzae</name>
    <dbReference type="NCBI Taxonomy" id="7048"/>
    <lineage>
        <taxon>Eukaryota</taxon>
        <taxon>Metazoa</taxon>
        <taxon>Ecdysozoa</taxon>
        <taxon>Arthropoda</taxon>
        <taxon>Hexapoda</taxon>
        <taxon>Insecta</taxon>
        <taxon>Pterygota</taxon>
        <taxon>Neoptera</taxon>
        <taxon>Endopterygota</taxon>
        <taxon>Coleoptera</taxon>
        <taxon>Polyphaga</taxon>
        <taxon>Cucujiformia</taxon>
        <taxon>Curculionidae</taxon>
        <taxon>Dryophthorinae</taxon>
        <taxon>Sitophilus</taxon>
    </lineage>
</organism>
<keyword evidence="6" id="KW-0677">Repeat</keyword>
<dbReference type="Gene3D" id="3.10.20.90">
    <property type="entry name" value="Phosphatidylinositol 3-kinase Catalytic Subunit, Chain A, domain 1"/>
    <property type="match status" value="1"/>
</dbReference>
<dbReference type="PROSITE" id="PS51450">
    <property type="entry name" value="LRR"/>
    <property type="match status" value="2"/>
</dbReference>
<dbReference type="Gene3D" id="3.80.10.10">
    <property type="entry name" value="Ribonuclease Inhibitor"/>
    <property type="match status" value="3"/>
</dbReference>
<dbReference type="SMART" id="SM01052">
    <property type="entry name" value="CAP_GLY"/>
    <property type="match status" value="1"/>
</dbReference>
<dbReference type="PROSITE" id="PS50245">
    <property type="entry name" value="CAP_GLY_2"/>
    <property type="match status" value="1"/>
</dbReference>